<name>A0A926KUC0_9BACL</name>
<proteinExistence type="predicted"/>
<accession>A0A926KUC0</accession>
<dbReference type="InterPro" id="IPR011009">
    <property type="entry name" value="Kinase-like_dom_sf"/>
</dbReference>
<evidence type="ECO:0000313" key="3">
    <source>
        <dbReference type="Proteomes" id="UP000650466"/>
    </source>
</evidence>
<dbReference type="Pfam" id="PF01636">
    <property type="entry name" value="APH"/>
    <property type="match status" value="1"/>
</dbReference>
<dbReference type="InterPro" id="IPR002575">
    <property type="entry name" value="Aminoglycoside_PTrfase"/>
</dbReference>
<evidence type="ECO:0000313" key="2">
    <source>
        <dbReference type="EMBL" id="MBD0383031.1"/>
    </source>
</evidence>
<comment type="caution">
    <text evidence="2">The sequence shown here is derived from an EMBL/GenBank/DDBJ whole genome shotgun (WGS) entry which is preliminary data.</text>
</comment>
<reference evidence="2" key="1">
    <citation type="submission" date="2020-09" db="EMBL/GenBank/DDBJ databases">
        <title>Draft Genome Sequence of Paenibacillus sp. WST5.</title>
        <authorList>
            <person name="Bao Z."/>
        </authorList>
    </citation>
    <scope>NUCLEOTIDE SEQUENCE</scope>
    <source>
        <strain evidence="2">WST5</strain>
    </source>
</reference>
<sequence>MDRKPIGVGRTAEVFEETEFTVLKLFYAHFPSNLAEREYRISHTISQLGLSTPKPVGRLILDGRQGIVYERIRGLTMVRLLGQKPWRCIKEARRLAELHHEIHKLHISNDLDLPKLRDDWSERISNTTLLNDAEKQEIQFRLNQMQDGDQLCHGDLHPDNVIIGDQVWIMDWMTGMIGNSAADAARTALILRTGALPSGAPKLLIVIIKIIQGWMSRAYMRHYLKLSGRTGLELEAWSLFAAAARLVESISDEEKQQLVRMIQSKLKGDGTGGYRSQTNIKREL</sequence>
<dbReference type="Proteomes" id="UP000650466">
    <property type="component" value="Unassembled WGS sequence"/>
</dbReference>
<dbReference type="Gene3D" id="3.90.1200.10">
    <property type="match status" value="1"/>
</dbReference>
<organism evidence="2 3">
    <name type="scientific">Paenibacillus sedimenti</name>
    <dbReference type="NCBI Taxonomy" id="2770274"/>
    <lineage>
        <taxon>Bacteria</taxon>
        <taxon>Bacillati</taxon>
        <taxon>Bacillota</taxon>
        <taxon>Bacilli</taxon>
        <taxon>Bacillales</taxon>
        <taxon>Paenibacillaceae</taxon>
        <taxon>Paenibacillus</taxon>
    </lineage>
</organism>
<dbReference type="EMBL" id="JACVVD010000009">
    <property type="protein sequence ID" value="MBD0383031.1"/>
    <property type="molecule type" value="Genomic_DNA"/>
</dbReference>
<protein>
    <submittedName>
        <fullName evidence="2">Phosphotransferase</fullName>
    </submittedName>
</protein>
<dbReference type="AlphaFoldDB" id="A0A926KUC0"/>
<evidence type="ECO:0000259" key="1">
    <source>
        <dbReference type="Pfam" id="PF01636"/>
    </source>
</evidence>
<feature type="domain" description="Aminoglycoside phosphotransferase" evidence="1">
    <location>
        <begin position="20"/>
        <end position="194"/>
    </location>
</feature>
<dbReference type="SUPFAM" id="SSF56112">
    <property type="entry name" value="Protein kinase-like (PK-like)"/>
    <property type="match status" value="1"/>
</dbReference>
<gene>
    <name evidence="2" type="ORF">ICC18_23245</name>
</gene>
<dbReference type="RefSeq" id="WP_188176808.1">
    <property type="nucleotide sequence ID" value="NZ_JACVVD010000009.1"/>
</dbReference>
<keyword evidence="3" id="KW-1185">Reference proteome</keyword>